<dbReference type="Proteomes" id="UP000799429">
    <property type="component" value="Unassembled WGS sequence"/>
</dbReference>
<proteinExistence type="inferred from homology"/>
<reference evidence="4" key="1">
    <citation type="journal article" date="2020" name="Stud. Mycol.">
        <title>101 Dothideomycetes genomes: a test case for predicting lifestyles and emergence of pathogens.</title>
        <authorList>
            <person name="Haridas S."/>
            <person name="Albert R."/>
            <person name="Binder M."/>
            <person name="Bloem J."/>
            <person name="Labutti K."/>
            <person name="Salamov A."/>
            <person name="Andreopoulos B."/>
            <person name="Baker S."/>
            <person name="Barry K."/>
            <person name="Bills G."/>
            <person name="Bluhm B."/>
            <person name="Cannon C."/>
            <person name="Castanera R."/>
            <person name="Culley D."/>
            <person name="Daum C."/>
            <person name="Ezra D."/>
            <person name="Gonzalez J."/>
            <person name="Henrissat B."/>
            <person name="Kuo A."/>
            <person name="Liang C."/>
            <person name="Lipzen A."/>
            <person name="Lutzoni F."/>
            <person name="Magnuson J."/>
            <person name="Mondo S."/>
            <person name="Nolan M."/>
            <person name="Ohm R."/>
            <person name="Pangilinan J."/>
            <person name="Park H.-J."/>
            <person name="Ramirez L."/>
            <person name="Alfaro M."/>
            <person name="Sun H."/>
            <person name="Tritt A."/>
            <person name="Yoshinaga Y."/>
            <person name="Zwiers L.-H."/>
            <person name="Turgeon B."/>
            <person name="Goodwin S."/>
            <person name="Spatafora J."/>
            <person name="Crous P."/>
            <person name="Grigoriev I."/>
        </authorList>
    </citation>
    <scope>NUCLEOTIDE SEQUENCE</scope>
    <source>
        <strain evidence="4">CBS 101060</strain>
    </source>
</reference>
<dbReference type="EMBL" id="MU006090">
    <property type="protein sequence ID" value="KAF2841908.1"/>
    <property type="molecule type" value="Genomic_DNA"/>
</dbReference>
<protein>
    <submittedName>
        <fullName evidence="4">IFRD domain-containing protein</fullName>
    </submittedName>
</protein>
<keyword evidence="5" id="KW-1185">Reference proteome</keyword>
<dbReference type="InterPro" id="IPR016024">
    <property type="entry name" value="ARM-type_fold"/>
</dbReference>
<dbReference type="Gene3D" id="1.25.10.10">
    <property type="entry name" value="Leucine-rich Repeat Variant"/>
    <property type="match status" value="1"/>
</dbReference>
<feature type="compositionally biased region" description="Low complexity" evidence="2">
    <location>
        <begin position="22"/>
        <end position="48"/>
    </location>
</feature>
<dbReference type="InterPro" id="IPR007701">
    <property type="entry name" value="Interferon-rel_develop_reg_N"/>
</dbReference>
<evidence type="ECO:0000313" key="5">
    <source>
        <dbReference type="Proteomes" id="UP000799429"/>
    </source>
</evidence>
<dbReference type="OrthoDB" id="18978at2759"/>
<sequence>MHDLRRQALESGKTVSRKARSRQSSARSSRANSATNSRAASRNPSRSRQGSDDEEGNFSDDTNFSINSIDDILSTTDDVDEPSNAWKVELGDRIEQLIDRKRSSVQGREETLSAYIRILTGNPAKEEITHKLGEFIPALLKSIHSGASELETVLALKALALTIVSGPTESLFEQTSQTVKRSITDSNASAIKTTAIHTYGAITFYGGASTEEMEEAMDFLYEIIESDGHTIDAGDEGNVVTAALQEWGFLATQLDEMEDTSEHVMEAFVDQLGSSDHAVQIAAGENIALLYEKSYTPLEADEEAPSDEDSEDDEKDPNRVKMMKRYTVYRREDQLKHTLEALSRYTSPNISTKVKRSLHQNFSDILNSVEDPTRGPKYQKAISQETGKRYGSRMTVKIHQVGEMRIDMWWKLHRLQALRRVLQGGFVKHYECNEVVFDTLP</sequence>
<evidence type="ECO:0000259" key="3">
    <source>
        <dbReference type="Pfam" id="PF05004"/>
    </source>
</evidence>
<feature type="compositionally biased region" description="Acidic residues" evidence="2">
    <location>
        <begin position="299"/>
        <end position="315"/>
    </location>
</feature>
<feature type="region of interest" description="Disordered" evidence="2">
    <location>
        <begin position="299"/>
        <end position="319"/>
    </location>
</feature>
<organism evidence="4 5">
    <name type="scientific">Patellaria atrata CBS 101060</name>
    <dbReference type="NCBI Taxonomy" id="1346257"/>
    <lineage>
        <taxon>Eukaryota</taxon>
        <taxon>Fungi</taxon>
        <taxon>Dikarya</taxon>
        <taxon>Ascomycota</taxon>
        <taxon>Pezizomycotina</taxon>
        <taxon>Dothideomycetes</taxon>
        <taxon>Dothideomycetes incertae sedis</taxon>
        <taxon>Patellariales</taxon>
        <taxon>Patellariaceae</taxon>
        <taxon>Patellaria</taxon>
    </lineage>
</organism>
<evidence type="ECO:0000313" key="4">
    <source>
        <dbReference type="EMBL" id="KAF2841908.1"/>
    </source>
</evidence>
<comment type="caution">
    <text evidence="4">The sequence shown here is derived from an EMBL/GenBank/DDBJ whole genome shotgun (WGS) entry which is preliminary data.</text>
</comment>
<name>A0A9P4SHX3_9PEZI</name>
<accession>A0A9P4SHX3</accession>
<dbReference type="Pfam" id="PF05004">
    <property type="entry name" value="IFRD"/>
    <property type="match status" value="1"/>
</dbReference>
<dbReference type="InterPro" id="IPR039777">
    <property type="entry name" value="IFRD"/>
</dbReference>
<dbReference type="InterPro" id="IPR011989">
    <property type="entry name" value="ARM-like"/>
</dbReference>
<feature type="region of interest" description="Disordered" evidence="2">
    <location>
        <begin position="1"/>
        <end position="63"/>
    </location>
</feature>
<dbReference type="SUPFAM" id="SSF48371">
    <property type="entry name" value="ARM repeat"/>
    <property type="match status" value="1"/>
</dbReference>
<dbReference type="PANTHER" id="PTHR12354:SF1">
    <property type="entry name" value="INTERFERON-RELATED DEVELOPMENTAL REGULATOR 1"/>
    <property type="match status" value="1"/>
</dbReference>
<evidence type="ECO:0000256" key="2">
    <source>
        <dbReference type="SAM" id="MobiDB-lite"/>
    </source>
</evidence>
<evidence type="ECO:0000256" key="1">
    <source>
        <dbReference type="ARBA" id="ARBA00008828"/>
    </source>
</evidence>
<dbReference type="AlphaFoldDB" id="A0A9P4SHX3"/>
<gene>
    <name evidence="4" type="ORF">M501DRAFT_1022104</name>
</gene>
<dbReference type="PANTHER" id="PTHR12354">
    <property type="entry name" value="INTERFERON-RELATED DEVELOPMENTAL REGULATOR"/>
    <property type="match status" value="1"/>
</dbReference>
<comment type="similarity">
    <text evidence="1">Belongs to the IFRD family.</text>
</comment>
<feature type="domain" description="Interferon-related developmental regulator N-terminal" evidence="3">
    <location>
        <begin position="71"/>
        <end position="370"/>
    </location>
</feature>